<evidence type="ECO:0000313" key="3">
    <source>
        <dbReference type="Proteomes" id="UP000282574"/>
    </source>
</evidence>
<evidence type="ECO:0000256" key="1">
    <source>
        <dbReference type="SAM" id="Phobius"/>
    </source>
</evidence>
<evidence type="ECO:0008006" key="4">
    <source>
        <dbReference type="Google" id="ProtNLM"/>
    </source>
</evidence>
<protein>
    <recommendedName>
        <fullName evidence="4">DUF1622 domain-containing protein</fullName>
    </recommendedName>
</protein>
<keyword evidence="1" id="KW-0812">Transmembrane</keyword>
<proteinExistence type="predicted"/>
<reference evidence="2 3" key="1">
    <citation type="journal article" date="2019" name="Genome Biol. Evol.">
        <title>Day and night: Metabolic profiles and evolutionary relationships of six axenic non-marine cyanobacteria.</title>
        <authorList>
            <person name="Will S.E."/>
            <person name="Henke P."/>
            <person name="Boedeker C."/>
            <person name="Huang S."/>
            <person name="Brinkmann H."/>
            <person name="Rohde M."/>
            <person name="Jarek M."/>
            <person name="Friedl T."/>
            <person name="Seufert S."/>
            <person name="Schumacher M."/>
            <person name="Overmann J."/>
            <person name="Neumann-Schaal M."/>
            <person name="Petersen J."/>
        </authorList>
    </citation>
    <scope>NUCLEOTIDE SEQUENCE [LARGE SCALE GENOMIC DNA]</scope>
    <source>
        <strain evidence="2 3">SAG 39.79</strain>
    </source>
</reference>
<keyword evidence="1" id="KW-0472">Membrane</keyword>
<dbReference type="InterPro" id="IPR012427">
    <property type="entry name" value="DUF1622"/>
</dbReference>
<sequence length="129" mass="14790">MLENLFNFKRLMGYLAVGIEASAAVLIGLATIEATIRAIDLFFYNRNSSEDFKEVVRLRFGTWLSLSLEFELAADIVRTTISRTWTELGNLGTIIILRTILNFFLQKEIERAAKRNYKLANAKQLINKE</sequence>
<comment type="caution">
    <text evidence="2">The sequence shown here is derived from an EMBL/GenBank/DDBJ whole genome shotgun (WGS) entry which is preliminary data.</text>
</comment>
<dbReference type="PANTHER" id="PTHR38468">
    <property type="entry name" value="SLL0939 PROTEIN"/>
    <property type="match status" value="1"/>
</dbReference>
<accession>A0AB37UT40</accession>
<keyword evidence="3" id="KW-1185">Reference proteome</keyword>
<evidence type="ECO:0000313" key="2">
    <source>
        <dbReference type="EMBL" id="RUT14650.1"/>
    </source>
</evidence>
<dbReference type="RefSeq" id="WP_199755340.1">
    <property type="nucleotide sequence ID" value="NZ_JAVKZF010000005.1"/>
</dbReference>
<keyword evidence="1" id="KW-1133">Transmembrane helix</keyword>
<dbReference type="AlphaFoldDB" id="A0AB37UT40"/>
<gene>
    <name evidence="2" type="ORF">DSM107010_01960</name>
</gene>
<dbReference type="Pfam" id="PF07784">
    <property type="entry name" value="DUF1622"/>
    <property type="match status" value="1"/>
</dbReference>
<dbReference type="EMBL" id="RSCK01000001">
    <property type="protein sequence ID" value="RUT14650.1"/>
    <property type="molecule type" value="Genomic_DNA"/>
</dbReference>
<organism evidence="2 3">
    <name type="scientific">Chroococcidiopsis cubana SAG 39.79</name>
    <dbReference type="NCBI Taxonomy" id="388085"/>
    <lineage>
        <taxon>Bacteria</taxon>
        <taxon>Bacillati</taxon>
        <taxon>Cyanobacteriota</taxon>
        <taxon>Cyanophyceae</taxon>
        <taxon>Chroococcidiopsidales</taxon>
        <taxon>Chroococcidiopsidaceae</taxon>
        <taxon>Chroococcidiopsis</taxon>
    </lineage>
</organism>
<dbReference type="PANTHER" id="PTHR38468:SF1">
    <property type="entry name" value="SLL0939 PROTEIN"/>
    <property type="match status" value="1"/>
</dbReference>
<feature type="transmembrane region" description="Helical" evidence="1">
    <location>
        <begin position="12"/>
        <end position="32"/>
    </location>
</feature>
<dbReference type="Proteomes" id="UP000282574">
    <property type="component" value="Unassembled WGS sequence"/>
</dbReference>
<name>A0AB37UT40_9CYAN</name>